<evidence type="ECO:0000313" key="7">
    <source>
        <dbReference type="EMBL" id="JAG72368.1"/>
    </source>
</evidence>
<keyword evidence="4" id="KW-0498">Mitosis</keyword>
<evidence type="ECO:0000256" key="5">
    <source>
        <dbReference type="ARBA" id="ARBA00023306"/>
    </source>
</evidence>
<protein>
    <recommendedName>
        <fullName evidence="2">Protein aurora borealis</fullName>
    </recommendedName>
</protein>
<keyword evidence="3" id="KW-0132">Cell division</keyword>
<dbReference type="EMBL" id="GBYB01002601">
    <property type="protein sequence ID" value="JAG72368.1"/>
    <property type="molecule type" value="Transcribed_RNA"/>
</dbReference>
<dbReference type="GO" id="GO:0005634">
    <property type="term" value="C:nucleus"/>
    <property type="evidence" value="ECO:0007669"/>
    <property type="project" value="TreeGrafter"/>
</dbReference>
<evidence type="ECO:0000256" key="6">
    <source>
        <dbReference type="SAM" id="MobiDB-lite"/>
    </source>
</evidence>
<dbReference type="AlphaFoldDB" id="A0A0C9R761"/>
<evidence type="ECO:0000256" key="3">
    <source>
        <dbReference type="ARBA" id="ARBA00022618"/>
    </source>
</evidence>
<evidence type="ECO:0000313" key="8">
    <source>
        <dbReference type="Proteomes" id="UP000694866"/>
    </source>
</evidence>
<organism evidence="7">
    <name type="scientific">Fopius arisanus</name>
    <dbReference type="NCBI Taxonomy" id="64838"/>
    <lineage>
        <taxon>Eukaryota</taxon>
        <taxon>Metazoa</taxon>
        <taxon>Ecdysozoa</taxon>
        <taxon>Arthropoda</taxon>
        <taxon>Hexapoda</taxon>
        <taxon>Insecta</taxon>
        <taxon>Pterygota</taxon>
        <taxon>Neoptera</taxon>
        <taxon>Endopterygota</taxon>
        <taxon>Hymenoptera</taxon>
        <taxon>Apocrita</taxon>
        <taxon>Ichneumonoidea</taxon>
        <taxon>Braconidae</taxon>
        <taxon>Opiinae</taxon>
        <taxon>Fopius</taxon>
    </lineage>
</organism>
<dbReference type="PANTHER" id="PTHR14728:SF2">
    <property type="entry name" value="PROTEIN AURORA BOREALIS"/>
    <property type="match status" value="1"/>
</dbReference>
<evidence type="ECO:0000313" key="9">
    <source>
        <dbReference type="RefSeq" id="XP_011297641.1"/>
    </source>
</evidence>
<dbReference type="RefSeq" id="XP_011297641.1">
    <property type="nucleotide sequence ID" value="XM_011299339.1"/>
</dbReference>
<keyword evidence="5" id="KW-0131">Cell cycle</keyword>
<evidence type="ECO:0000256" key="4">
    <source>
        <dbReference type="ARBA" id="ARBA00022776"/>
    </source>
</evidence>
<gene>
    <name evidence="7 9" type="primary">bora</name>
    <name evidence="7" type="ORF">g.18849</name>
</gene>
<name>A0A0C9R761_9HYME</name>
<feature type="compositionally biased region" description="Basic and acidic residues" evidence="6">
    <location>
        <begin position="10"/>
        <end position="19"/>
    </location>
</feature>
<dbReference type="InterPro" id="IPR023252">
    <property type="entry name" value="Aurora_borealis_protein"/>
</dbReference>
<reference evidence="7" key="1">
    <citation type="submission" date="2015-01" db="EMBL/GenBank/DDBJ databases">
        <title>Transcriptome Assembly of Fopius arisanus.</title>
        <authorList>
            <person name="Geib S."/>
        </authorList>
    </citation>
    <scope>NUCLEOTIDE SEQUENCE</scope>
</reference>
<accession>A0A0C9R761</accession>
<sequence>MEQMLSTPCKTKDEEDSKSPRSPFKTPRKQNDKREKHTTYHATATGFKLISNHMTPPSGIARFMARNPFDADLTNRLHLSVISPTIFSKVSPKMQGSPAFAWTIDELAIMTPAVIDEFPVQQNHCTDPEVEFHAQKAIDKFFSESQIHPSPWHTRKQAQPLVMMTPTTRPIEALTMSRASPPGTKDCATQTVLTLPPVLPADLEEALKPYLTYTQDQNTPSSEDEANSSNNSLRRKLFFTHDESTEEEDELSFVLSPLKDPSSPPQSGMFMHGTPLRGRPYSMQRNHGTPYTNSRNLSPLNMSPICNPTLDMSCQSIQSRRRSVTRLDFTTFMSIDVSSEEKDLQTPTSTHPETIFEESLETRKPEVEVNKNNTIEMVSLLQESTPFNPAIPITIEVSKIDRVKDLGDWYRNVSCESINGQKLGTTLLRSNYSEQSSAFNFAQDTGYQTYSMNNTSDNRSITPIKKQSNWSERITAISEIDEIKSSNWQENIENMYSSTPSKYGRQRDN</sequence>
<accession>A0A9R1TSP9</accession>
<feature type="compositionally biased region" description="Basic and acidic residues" evidence="6">
    <location>
        <begin position="29"/>
        <end position="38"/>
    </location>
</feature>
<proteinExistence type="inferred from homology"/>
<dbReference type="GO" id="GO:0051301">
    <property type="term" value="P:cell division"/>
    <property type="evidence" value="ECO:0007669"/>
    <property type="project" value="UniProtKB-KW"/>
</dbReference>
<comment type="similarity">
    <text evidence="1">Belongs to the BORA family.</text>
</comment>
<dbReference type="GeneID" id="105263254"/>
<feature type="region of interest" description="Disordered" evidence="6">
    <location>
        <begin position="213"/>
        <end position="233"/>
    </location>
</feature>
<evidence type="ECO:0000256" key="2">
    <source>
        <dbReference type="ARBA" id="ARBA00020055"/>
    </source>
</evidence>
<dbReference type="GO" id="GO:0007088">
    <property type="term" value="P:regulation of mitotic nuclear division"/>
    <property type="evidence" value="ECO:0007669"/>
    <property type="project" value="TreeGrafter"/>
</dbReference>
<reference evidence="9" key="2">
    <citation type="submission" date="2025-04" db="UniProtKB">
        <authorList>
            <consortium name="RefSeq"/>
        </authorList>
    </citation>
    <scope>IDENTIFICATION</scope>
    <source>
        <strain evidence="9">USDA-PBARC FA_bdor</strain>
        <tissue evidence="9">Whole organism</tissue>
    </source>
</reference>
<dbReference type="PANTHER" id="PTHR14728">
    <property type="entry name" value="PROTEIN AURORA BOREALIS"/>
    <property type="match status" value="1"/>
</dbReference>
<dbReference type="CTD" id="79866"/>
<keyword evidence="8" id="KW-1185">Reference proteome</keyword>
<dbReference type="OrthoDB" id="10020858at2759"/>
<dbReference type="Pfam" id="PF15280">
    <property type="entry name" value="BORA_N"/>
    <property type="match status" value="1"/>
</dbReference>
<dbReference type="GO" id="GO:0005737">
    <property type="term" value="C:cytoplasm"/>
    <property type="evidence" value="ECO:0007669"/>
    <property type="project" value="TreeGrafter"/>
</dbReference>
<dbReference type="GO" id="GO:0019901">
    <property type="term" value="F:protein kinase binding"/>
    <property type="evidence" value="ECO:0007669"/>
    <property type="project" value="TreeGrafter"/>
</dbReference>
<dbReference type="GO" id="GO:0060236">
    <property type="term" value="P:regulation of mitotic spindle organization"/>
    <property type="evidence" value="ECO:0007669"/>
    <property type="project" value="TreeGrafter"/>
</dbReference>
<dbReference type="PRINTS" id="PR02038">
    <property type="entry name" value="AURORABORA"/>
</dbReference>
<dbReference type="Proteomes" id="UP000694866">
    <property type="component" value="Unplaced"/>
</dbReference>
<feature type="region of interest" description="Disordered" evidence="6">
    <location>
        <begin position="1"/>
        <end position="40"/>
    </location>
</feature>
<evidence type="ECO:0000256" key="1">
    <source>
        <dbReference type="ARBA" id="ARBA00010963"/>
    </source>
</evidence>
<dbReference type="KEGG" id="fas:105263254"/>